<dbReference type="eggNOG" id="KOG0222">
    <property type="taxonomic scope" value="Eukaryota"/>
</dbReference>
<dbReference type="InterPro" id="IPR001106">
    <property type="entry name" value="Aromatic_Lyase"/>
</dbReference>
<evidence type="ECO:0000256" key="2">
    <source>
        <dbReference type="ARBA" id="ARBA00007238"/>
    </source>
</evidence>
<feature type="region of interest" description="Disordered" evidence="4">
    <location>
        <begin position="1"/>
        <end position="23"/>
    </location>
</feature>
<dbReference type="Pfam" id="PF00797">
    <property type="entry name" value="Acetyltransf_2"/>
    <property type="match status" value="1"/>
</dbReference>
<comment type="similarity">
    <text evidence="2 3">Belongs to the PAL/histidase family.</text>
</comment>
<evidence type="ECO:0000256" key="1">
    <source>
        <dbReference type="ARBA" id="ARBA00006547"/>
    </source>
</evidence>
<dbReference type="GO" id="GO:0016407">
    <property type="term" value="F:acetyltransferase activity"/>
    <property type="evidence" value="ECO:0007669"/>
    <property type="project" value="InterPro"/>
</dbReference>
<dbReference type="InterPro" id="IPR038765">
    <property type="entry name" value="Papain-like_cys_pep_sf"/>
</dbReference>
<dbReference type="NCBIfam" id="TIGR01226">
    <property type="entry name" value="phe_am_lyase"/>
    <property type="match status" value="1"/>
</dbReference>
<organism evidence="5 6">
    <name type="scientific">Byssochlamys spectabilis (strain No. 5 / NBRC 109023)</name>
    <name type="common">Paecilomyces variotii</name>
    <dbReference type="NCBI Taxonomy" id="1356009"/>
    <lineage>
        <taxon>Eukaryota</taxon>
        <taxon>Fungi</taxon>
        <taxon>Dikarya</taxon>
        <taxon>Ascomycota</taxon>
        <taxon>Pezizomycotina</taxon>
        <taxon>Eurotiomycetes</taxon>
        <taxon>Eurotiomycetidae</taxon>
        <taxon>Eurotiales</taxon>
        <taxon>Thermoascaceae</taxon>
        <taxon>Paecilomyces</taxon>
    </lineage>
</organism>
<dbReference type="InterPro" id="IPR024083">
    <property type="entry name" value="Fumarase/histidase_N"/>
</dbReference>
<keyword evidence="6" id="KW-1185">Reference proteome</keyword>
<dbReference type="Gene3D" id="1.10.274.20">
    <property type="entry name" value="Phenylalanine ammonia-lyase 1, domain 3"/>
    <property type="match status" value="1"/>
</dbReference>
<dbReference type="AlphaFoldDB" id="V5I2F0"/>
<feature type="compositionally biased region" description="Low complexity" evidence="4">
    <location>
        <begin position="1"/>
        <end position="17"/>
    </location>
</feature>
<dbReference type="HOGENOM" id="CLU_014801_3_1_1"/>
<dbReference type="Gene3D" id="1.20.200.10">
    <property type="entry name" value="Fumarase/aspartase (Central domain)"/>
    <property type="match status" value="1"/>
</dbReference>
<sequence length="883" mass="97815">MIEQTMTSTGSSASPSPTRHKEDTLQSWAKLKSLHQKNYVDLEGDNLDIAGVVAVARKGCNARISSKPDVAQRVDASVKTLNKYLDKGYFIYGVNTGFGGSADTRTSDVMQLQKSLLQLTQSGILTGSDFGPRVGDYNWGSHAMPVTWMRAAMLVRCNHLLRGHSGVRLEIVDAILRLLSMGLTPIVPLRGSISASGDLMPLSYLVGVLEGNPDIQVHWDCKPEAQVVSAKKALEIAGLEPIVLRPKEGLGLINGASASVAVSSLATHEASQLILLAQSLTGMTCEAMLGNIENYHEFPAKIRPHPGQIEVAANIRKGLDGSQMVETSAAKDHFRQGLFQDRYALRGASQWLGPVVEDLKLAVQQISIELNSTQDNPVIDSESGELYFCSNFQAASVSTAMAKLREGLQMVGKLLFSYSSELINPDLNKGLPANLSADDPSLSFTMKGVDINMAAYLSELGFLANSVTSHVQSAEMNNQPINSLALISARYTLQAVEIVSMMSAALLYVTCQALDLRVLHESFLKDLESVIRSALQTTFKLVQKNTSQELQERIMKSLRASWAASSRQDLSVRIEALSTAVTPILLMHANELDGDNPISAIESTQKYISQEAQSLFEATRNRAFSGDLNAEPLLGPASRALYHFVRVELGVPFHCGIWEHPTTEAHAIEGMPERPRRTIGSWISIIYEAIRDGRGEFKGWTHIVNIVTIPTGRQYHVDVAFGGDGATRPMPLVSEQKHQNLGTQEVRLIYGNMPKQSRPEQKVWMYQYRNGPEKEWNTFYGFAEFEFFQEDFEVMNRFTSWDAWERRNMWVVKFIRNGESLRFPLLEGEVVNSAVDNIHIVGKVMFVNDVVKLNMGGKTRVIDSFKTEDERLRGLKRWFSISV</sequence>
<proteinExistence type="inferred from homology"/>
<dbReference type="InterPro" id="IPR008948">
    <property type="entry name" value="L-Aspartase-like"/>
</dbReference>
<dbReference type="InterPro" id="IPR005922">
    <property type="entry name" value="Phe_NH3-lyase"/>
</dbReference>
<dbReference type="Pfam" id="PF00221">
    <property type="entry name" value="Lyase_aromatic"/>
    <property type="match status" value="1"/>
</dbReference>
<dbReference type="EMBL" id="BAUL01000183">
    <property type="protein sequence ID" value="GAD97070.1"/>
    <property type="molecule type" value="Genomic_DNA"/>
</dbReference>
<name>V5I2F0_BYSSN</name>
<dbReference type="Proteomes" id="UP000018001">
    <property type="component" value="Unassembled WGS sequence"/>
</dbReference>
<comment type="caution">
    <text evidence="5">The sequence shown here is derived from an EMBL/GenBank/DDBJ whole genome shotgun (WGS) entry which is preliminary data.</text>
</comment>
<dbReference type="Gene3D" id="1.10.275.10">
    <property type="entry name" value="Fumarase/aspartase (N-terminal domain)"/>
    <property type="match status" value="1"/>
</dbReference>
<evidence type="ECO:0000313" key="5">
    <source>
        <dbReference type="EMBL" id="GAD97070.1"/>
    </source>
</evidence>
<dbReference type="InParanoid" id="V5I2F0"/>
<evidence type="ECO:0000313" key="6">
    <source>
        <dbReference type="Proteomes" id="UP000018001"/>
    </source>
</evidence>
<dbReference type="Gene3D" id="2.40.128.150">
    <property type="entry name" value="Cysteine proteinases"/>
    <property type="match status" value="1"/>
</dbReference>
<comment type="similarity">
    <text evidence="1">Belongs to the arylamine N-acetyltransferase family.</text>
</comment>
<reference evidence="6" key="1">
    <citation type="journal article" date="2014" name="Genome Announc.">
        <title>Draft genome sequence of the formaldehyde-resistant fungus Byssochlamys spectabilis No. 5 (anamorph Paecilomyces variotii No. 5) (NBRC109023).</title>
        <authorList>
            <person name="Oka T."/>
            <person name="Ekino K."/>
            <person name="Fukuda K."/>
            <person name="Nomura Y."/>
        </authorList>
    </citation>
    <scope>NUCLEOTIDE SEQUENCE [LARGE SCALE GENOMIC DNA]</scope>
    <source>
        <strain evidence="6">No. 5 / NBRC 109023</strain>
    </source>
</reference>
<dbReference type="InterPro" id="IPR001447">
    <property type="entry name" value="Arylamine_N-AcTrfase"/>
</dbReference>
<dbReference type="SUPFAM" id="SSF48557">
    <property type="entry name" value="L-aspartase-like"/>
    <property type="match status" value="1"/>
</dbReference>
<dbReference type="SUPFAM" id="SSF54001">
    <property type="entry name" value="Cysteine proteinases"/>
    <property type="match status" value="1"/>
</dbReference>
<evidence type="ECO:0000256" key="3">
    <source>
        <dbReference type="RuleBase" id="RU003954"/>
    </source>
</evidence>
<dbReference type="GO" id="GO:0016841">
    <property type="term" value="F:ammonia-lyase activity"/>
    <property type="evidence" value="ECO:0007669"/>
    <property type="project" value="InterPro"/>
</dbReference>
<dbReference type="InterPro" id="IPR023144">
    <property type="entry name" value="Phe_NH3-lyase_shielding_dom_sf"/>
</dbReference>
<dbReference type="CDD" id="cd00332">
    <property type="entry name" value="PAL-HAL"/>
    <property type="match status" value="1"/>
</dbReference>
<dbReference type="GO" id="GO:0005737">
    <property type="term" value="C:cytoplasm"/>
    <property type="evidence" value="ECO:0007669"/>
    <property type="project" value="InterPro"/>
</dbReference>
<keyword evidence="3 5" id="KW-0456">Lyase</keyword>
<gene>
    <name evidence="5" type="ORF">PVAR5_5739</name>
</gene>
<evidence type="ECO:0000256" key="4">
    <source>
        <dbReference type="SAM" id="MobiDB-lite"/>
    </source>
</evidence>
<dbReference type="OrthoDB" id="10051290at2759"/>
<dbReference type="InterPro" id="IPR022313">
    <property type="entry name" value="Phe/His_NH3-lyase_AS"/>
</dbReference>
<dbReference type="PROSITE" id="PS00488">
    <property type="entry name" value="PAL_HISTIDASE"/>
    <property type="match status" value="1"/>
</dbReference>
<dbReference type="PANTHER" id="PTHR10362">
    <property type="entry name" value="HISTIDINE AMMONIA-LYASE"/>
    <property type="match status" value="1"/>
</dbReference>
<protein>
    <submittedName>
        <fullName evidence="5">Phenylalanine ammonia-lyase</fullName>
    </submittedName>
</protein>
<dbReference type="GO" id="GO:0006559">
    <property type="term" value="P:L-phenylalanine catabolic process"/>
    <property type="evidence" value="ECO:0007669"/>
    <property type="project" value="InterPro"/>
</dbReference>
<accession>V5I2F0</accession>